<comment type="caution">
    <text evidence="1">The sequence shown here is derived from an EMBL/GenBank/DDBJ whole genome shotgun (WGS) entry which is preliminary data.</text>
</comment>
<evidence type="ECO:0000313" key="1">
    <source>
        <dbReference type="EMBL" id="NKQ27948.1"/>
    </source>
</evidence>
<dbReference type="EMBL" id="JAAXMD010000344">
    <property type="protein sequence ID" value="NKQ27948.1"/>
    <property type="molecule type" value="Genomic_DNA"/>
</dbReference>
<feature type="non-terminal residue" evidence="1">
    <location>
        <position position="43"/>
    </location>
</feature>
<proteinExistence type="predicted"/>
<sequence length="43" mass="4651">MNRSTTVLLTALAPVSWGTTYAVTTEFLPADRPLFTASLRALP</sequence>
<dbReference type="Proteomes" id="UP000744032">
    <property type="component" value="Unassembled WGS sequence"/>
</dbReference>
<gene>
    <name evidence="1" type="ORF">HF200_26975</name>
</gene>
<organism evidence="1 2">
    <name type="scientific">Streptomyces galbus</name>
    <dbReference type="NCBI Taxonomy" id="33898"/>
    <lineage>
        <taxon>Bacteria</taxon>
        <taxon>Bacillati</taxon>
        <taxon>Actinomycetota</taxon>
        <taxon>Actinomycetes</taxon>
        <taxon>Kitasatosporales</taxon>
        <taxon>Streptomycetaceae</taxon>
        <taxon>Streptomyces</taxon>
    </lineage>
</organism>
<keyword evidence="2" id="KW-1185">Reference proteome</keyword>
<evidence type="ECO:0000313" key="2">
    <source>
        <dbReference type="Proteomes" id="UP000744032"/>
    </source>
</evidence>
<accession>A0ABX1IQP4</accession>
<reference evidence="1 2" key="1">
    <citation type="submission" date="2020-04" db="EMBL/GenBank/DDBJ databases">
        <title>Genome sequence of Streptomyces galbus strain I339.</title>
        <authorList>
            <person name="Silva E.A.N."/>
            <person name="Merces M."/>
            <person name="Castelo Branco A.P.O.T."/>
            <person name="Vasconcelos P.C."/>
            <person name="Costa N.P."/>
            <person name="Marinho G.C.S."/>
            <person name="Oliveira C.J.B."/>
            <person name="Araujo D."/>
            <person name="Rodrigues Junior V.S."/>
            <person name="Almeida R."/>
            <person name="Silva Filho U.R."/>
            <person name="Andrade A.S.A."/>
            <person name="Cibulski S.P."/>
        </authorList>
    </citation>
    <scope>NUCLEOTIDE SEQUENCE [LARGE SCALE GENOMIC DNA]</scope>
    <source>
        <strain evidence="1 2">I339</strain>
    </source>
</reference>
<protein>
    <submittedName>
        <fullName evidence="1">EamA family transporter</fullName>
    </submittedName>
</protein>
<name>A0ABX1IQP4_STRGB</name>